<evidence type="ECO:0000313" key="1">
    <source>
        <dbReference type="EMBL" id="GLX84817.1"/>
    </source>
</evidence>
<accession>A0ABQ6HB36</accession>
<name>A0ABQ6HB36_9GAMM</name>
<gene>
    <name evidence="1" type="ORF">tloyanaT_10690</name>
</gene>
<comment type="caution">
    <text evidence="1">The sequence shown here is derived from an EMBL/GenBank/DDBJ whole genome shotgun (WGS) entry which is preliminary data.</text>
</comment>
<keyword evidence="2" id="KW-1185">Reference proteome</keyword>
<dbReference type="EMBL" id="BSSV01000002">
    <property type="protein sequence ID" value="GLX84817.1"/>
    <property type="molecule type" value="Genomic_DNA"/>
</dbReference>
<dbReference type="RefSeq" id="WP_284296504.1">
    <property type="nucleotide sequence ID" value="NZ_BSSV01000002.1"/>
</dbReference>
<reference evidence="1 2" key="1">
    <citation type="submission" date="2023-03" db="EMBL/GenBank/DDBJ databases">
        <title>Thalassotalea loyana LMG 22536T draft genome sequence.</title>
        <authorList>
            <person name="Sawabe T."/>
        </authorList>
    </citation>
    <scope>NUCLEOTIDE SEQUENCE [LARGE SCALE GENOMIC DNA]</scope>
    <source>
        <strain evidence="1 2">LMG 22536</strain>
    </source>
</reference>
<protein>
    <submittedName>
        <fullName evidence="1">Uncharacterized protein</fullName>
    </submittedName>
</protein>
<organism evidence="1 2">
    <name type="scientific">Thalassotalea loyana</name>
    <dbReference type="NCBI Taxonomy" id="280483"/>
    <lineage>
        <taxon>Bacteria</taxon>
        <taxon>Pseudomonadati</taxon>
        <taxon>Pseudomonadota</taxon>
        <taxon>Gammaproteobacteria</taxon>
        <taxon>Alteromonadales</taxon>
        <taxon>Colwelliaceae</taxon>
        <taxon>Thalassotalea</taxon>
    </lineage>
</organism>
<dbReference type="Proteomes" id="UP001157134">
    <property type="component" value="Unassembled WGS sequence"/>
</dbReference>
<sequence length="138" mass="16305">MFKSRLIQQHINWLDDTGVKIYSISATNQPVDQTEYLPMLAKAKAAIDINWETTPSFAIFHDGAQYPYLILCWWQNDNELFNRVFVKDTQTWSQDPDKYSFCLYDLEVIWIERNIFIDTIDNASPSIQDYQNTRKALK</sequence>
<evidence type="ECO:0000313" key="2">
    <source>
        <dbReference type="Proteomes" id="UP001157134"/>
    </source>
</evidence>
<proteinExistence type="predicted"/>